<evidence type="ECO:0000313" key="2">
    <source>
        <dbReference type="Proteomes" id="UP000191039"/>
    </source>
</evidence>
<dbReference type="GO" id="GO:0004519">
    <property type="term" value="F:endonuclease activity"/>
    <property type="evidence" value="ECO:0007669"/>
    <property type="project" value="UniProtKB-KW"/>
</dbReference>
<feature type="non-terminal residue" evidence="1">
    <location>
        <position position="87"/>
    </location>
</feature>
<sequence>MDATHLDTFVTALIDDLAPAGEGTDRSLFDLLDCPRPVVDEPALLAVLVAAVTARNLFDHVIASAVAATERLGIPARRHLRSGADLL</sequence>
<protein>
    <submittedName>
        <fullName evidence="1">HNH endonuclease</fullName>
    </submittedName>
</protein>
<accession>A0A1T3WM30</accession>
<gene>
    <name evidence="1" type="ORF">BV510_06555</name>
</gene>
<dbReference type="EMBL" id="MIJD01000044">
    <property type="protein sequence ID" value="OPE55171.1"/>
    <property type="molecule type" value="Genomic_DNA"/>
</dbReference>
<dbReference type="Proteomes" id="UP000191039">
    <property type="component" value="Unassembled WGS sequence"/>
</dbReference>
<keyword evidence="1" id="KW-0255">Endonuclease</keyword>
<reference evidence="1 2" key="1">
    <citation type="submission" date="2016-09" db="EMBL/GenBank/DDBJ databases">
        <title>genome sequences of unsequenced Mycobacteria.</title>
        <authorList>
            <person name="Greninger A.L."/>
            <person name="Jerome K.R."/>
            <person name="Mcnair B."/>
            <person name="Wallis C."/>
            <person name="Fang F."/>
        </authorList>
    </citation>
    <scope>NUCLEOTIDE SEQUENCE [LARGE SCALE GENOMIC DNA]</scope>
    <source>
        <strain evidence="1 2">BM1</strain>
    </source>
</reference>
<proteinExistence type="predicted"/>
<keyword evidence="1" id="KW-0378">Hydrolase</keyword>
<comment type="caution">
    <text evidence="1">The sequence shown here is derived from an EMBL/GenBank/DDBJ whole genome shotgun (WGS) entry which is preliminary data.</text>
</comment>
<dbReference type="AlphaFoldDB" id="A0A1T3WM30"/>
<name>A0A1T3WM30_9MYCO</name>
<keyword evidence="1" id="KW-0540">Nuclease</keyword>
<organism evidence="1 2">
    <name type="scientific">Mycolicibacterium diernhoferi</name>
    <dbReference type="NCBI Taxonomy" id="1801"/>
    <lineage>
        <taxon>Bacteria</taxon>
        <taxon>Bacillati</taxon>
        <taxon>Actinomycetota</taxon>
        <taxon>Actinomycetes</taxon>
        <taxon>Mycobacteriales</taxon>
        <taxon>Mycobacteriaceae</taxon>
        <taxon>Mycolicibacterium</taxon>
    </lineage>
</organism>
<evidence type="ECO:0000313" key="1">
    <source>
        <dbReference type="EMBL" id="OPE55171.1"/>
    </source>
</evidence>